<feature type="compositionally biased region" description="Low complexity" evidence="1">
    <location>
        <begin position="1"/>
        <end position="18"/>
    </location>
</feature>
<accession>A0A024V3E6</accession>
<name>A0A024V3E6_PLAFA</name>
<dbReference type="OrthoDB" id="391517at2759"/>
<evidence type="ECO:0000256" key="1">
    <source>
        <dbReference type="SAM" id="MobiDB-lite"/>
    </source>
</evidence>
<protein>
    <submittedName>
        <fullName evidence="2">Uncharacterized protein</fullName>
    </submittedName>
</protein>
<feature type="region of interest" description="Disordered" evidence="1">
    <location>
        <begin position="77"/>
        <end position="134"/>
    </location>
</feature>
<feature type="compositionally biased region" description="Low complexity" evidence="1">
    <location>
        <begin position="81"/>
        <end position="108"/>
    </location>
</feature>
<organism evidence="2 3">
    <name type="scientific">Plasmodium falciparum Vietnam Oak-Knoll</name>
    <name type="common">FVO</name>
    <dbReference type="NCBI Taxonomy" id="1036723"/>
    <lineage>
        <taxon>Eukaryota</taxon>
        <taxon>Sar</taxon>
        <taxon>Alveolata</taxon>
        <taxon>Apicomplexa</taxon>
        <taxon>Aconoidasida</taxon>
        <taxon>Haemosporida</taxon>
        <taxon>Plasmodiidae</taxon>
        <taxon>Plasmodium</taxon>
        <taxon>Plasmodium (Laverania)</taxon>
    </lineage>
</organism>
<evidence type="ECO:0000313" key="3">
    <source>
        <dbReference type="Proteomes" id="UP000030690"/>
    </source>
</evidence>
<reference evidence="2 3" key="1">
    <citation type="submission" date="2013-02" db="EMBL/GenBank/DDBJ databases">
        <title>The Genome Annotation of Plasmodium falciparum Vietnam Oak-Knoll (FVO).</title>
        <authorList>
            <consortium name="The Broad Institute Genome Sequencing Platform"/>
            <consortium name="The Broad Institute Genome Sequencing Center for Infectious Disease"/>
            <person name="Neafsey D."/>
            <person name="Hoffman S."/>
            <person name="Volkman S."/>
            <person name="Rosenthal P."/>
            <person name="Walker B."/>
            <person name="Young S.K."/>
            <person name="Zeng Q."/>
            <person name="Gargeya S."/>
            <person name="Fitzgerald M."/>
            <person name="Haas B."/>
            <person name="Abouelleil A."/>
            <person name="Allen A.W."/>
            <person name="Alvarado L."/>
            <person name="Arachchi H.M."/>
            <person name="Berlin A.M."/>
            <person name="Chapman S.B."/>
            <person name="Gainer-Dewar J."/>
            <person name="Goldberg J."/>
            <person name="Griggs A."/>
            <person name="Gujja S."/>
            <person name="Hansen M."/>
            <person name="Howarth C."/>
            <person name="Imamovic A."/>
            <person name="Ireland A."/>
            <person name="Larimer J."/>
            <person name="McCowan C."/>
            <person name="Murphy C."/>
            <person name="Pearson M."/>
            <person name="Poon T.W."/>
            <person name="Priest M."/>
            <person name="Roberts A."/>
            <person name="Saif S."/>
            <person name="Shea T."/>
            <person name="Sisk P."/>
            <person name="Sykes S."/>
            <person name="Wortman J."/>
            <person name="Nusbaum C."/>
            <person name="Birren B."/>
        </authorList>
    </citation>
    <scope>NUCLEOTIDE SEQUENCE [LARGE SCALE GENOMIC DNA]</scope>
    <source>
        <strain evidence="3">Vietnam Oak-Knoll (FVO)</strain>
    </source>
</reference>
<dbReference type="Gene3D" id="2.120.10.30">
    <property type="entry name" value="TolB, C-terminal domain"/>
    <property type="match status" value="1"/>
</dbReference>
<dbReference type="SUPFAM" id="SSF63829">
    <property type="entry name" value="Calcium-dependent phosphotriesterase"/>
    <property type="match status" value="1"/>
</dbReference>
<reference evidence="2 3" key="2">
    <citation type="submission" date="2013-02" db="EMBL/GenBank/DDBJ databases">
        <title>The Genome Sequence of Plasmodium falciparum Vietnam Oak-Knoll (FVO).</title>
        <authorList>
            <consortium name="The Broad Institute Genome Sequencing Platform"/>
            <consortium name="The Broad Institute Genome Sequencing Center for Infectious Disease"/>
            <person name="Neafsey D."/>
            <person name="Cheeseman I."/>
            <person name="Volkman S."/>
            <person name="Adams J."/>
            <person name="Walker B."/>
            <person name="Young S.K."/>
            <person name="Zeng Q."/>
            <person name="Gargeya S."/>
            <person name="Fitzgerald M."/>
            <person name="Haas B."/>
            <person name="Abouelleil A."/>
            <person name="Alvarado L."/>
            <person name="Arachchi H.M."/>
            <person name="Berlin A.M."/>
            <person name="Chapman S.B."/>
            <person name="Dewar J."/>
            <person name="Goldberg J."/>
            <person name="Griggs A."/>
            <person name="Gujja S."/>
            <person name="Hansen M."/>
            <person name="Howarth C."/>
            <person name="Imamovic A."/>
            <person name="Larimer J."/>
            <person name="McCowan C."/>
            <person name="Murphy C."/>
            <person name="Neiman D."/>
            <person name="Pearson M."/>
            <person name="Priest M."/>
            <person name="Roberts A."/>
            <person name="Saif S."/>
            <person name="Shea T."/>
            <person name="Sisk P."/>
            <person name="Sykes S."/>
            <person name="Wortman J."/>
            <person name="Nusbaum C."/>
            <person name="Birren B."/>
        </authorList>
    </citation>
    <scope>NUCLEOTIDE SEQUENCE [LARGE SCALE GENOMIC DNA]</scope>
    <source>
        <strain evidence="3">Vietnam Oak-Knoll (FVO)</strain>
    </source>
</reference>
<dbReference type="EMBL" id="KI925134">
    <property type="protein sequence ID" value="ETW17082.1"/>
    <property type="molecule type" value="Genomic_DNA"/>
</dbReference>
<gene>
    <name evidence="2" type="ORF">PFFVO_03911</name>
</gene>
<proteinExistence type="predicted"/>
<evidence type="ECO:0000313" key="2">
    <source>
        <dbReference type="EMBL" id="ETW17082.1"/>
    </source>
</evidence>
<sequence length="387" mass="45145">MNNDQNKRNNNNWFNNCTNEKEKKKKDKKRNTNIQIFYKSDIGIFSPCIDVEGKLCVITSTGDILRYNFVIDDIKQNTNKSTSPTSRSLTSSPSSLSSSSSSISSSSSYRKERVTAQNELSYETQKDDDEEGEKYYDSIDDVENIINRGDKKKTQKKEKKKTNIQEEKYISIDFSSECLCSDNDYNFYVFNPITKCIMIIDKQKKVDLYAEEYEDKEFKGINNLLYDSKNNNLFIVDSGNIYEENTCNMYYINKDIETMISIDMDSLSYVNNICIYEKDNIRTIYACVTKENRIIKLIKKGNTYIKTGFLYINGNYSPLFICTDNINFVILLKDLSEEEKKGKVLEINSNAEIINSFFMDGNQFNGICYDHNIKKYFFIEKNIIYIY</sequence>
<dbReference type="InterPro" id="IPR011042">
    <property type="entry name" value="6-blade_b-propeller_TolB-like"/>
</dbReference>
<dbReference type="AlphaFoldDB" id="A0A024V3E6"/>
<dbReference type="Proteomes" id="UP000030690">
    <property type="component" value="Unassembled WGS sequence"/>
</dbReference>
<feature type="region of interest" description="Disordered" evidence="1">
    <location>
        <begin position="1"/>
        <end position="29"/>
    </location>
</feature>